<name>A0A0C9V9A8_SPHS4</name>
<accession>A0A0C9V9A8</accession>
<keyword evidence="3" id="KW-1185">Reference proteome</keyword>
<sequence length="231" mass="26681">MELEAVIGKLNNLEGLELRWNTEDDCFYIPPCHFTAYIVFTPSSFARLQLWGLSEFSKARSITKTILDIQHSPLHTVNIELLNPFITQMLFYDLECWESLMESCEDPQLKLEIRGWILETRPTLEAVIGEHFSTSQLYNKMRRREESIAAQVARDAADLASSEELSVKDEDDMEVKIEEDTEDIKEEDTEIVKEEDMEYIKEEDMEYIKTEDSASEIVDIMALTDDSEGGC</sequence>
<dbReference type="AlphaFoldDB" id="A0A0C9V9A8"/>
<dbReference type="Proteomes" id="UP000054279">
    <property type="component" value="Unassembled WGS sequence"/>
</dbReference>
<protein>
    <submittedName>
        <fullName evidence="2">Uncharacterized protein</fullName>
    </submittedName>
</protein>
<evidence type="ECO:0000313" key="2">
    <source>
        <dbReference type="EMBL" id="KIJ34060.1"/>
    </source>
</evidence>
<feature type="region of interest" description="Disordered" evidence="1">
    <location>
        <begin position="161"/>
        <end position="188"/>
    </location>
</feature>
<reference evidence="2 3" key="1">
    <citation type="submission" date="2014-06" db="EMBL/GenBank/DDBJ databases">
        <title>Evolutionary Origins and Diversification of the Mycorrhizal Mutualists.</title>
        <authorList>
            <consortium name="DOE Joint Genome Institute"/>
            <consortium name="Mycorrhizal Genomics Consortium"/>
            <person name="Kohler A."/>
            <person name="Kuo A."/>
            <person name="Nagy L.G."/>
            <person name="Floudas D."/>
            <person name="Copeland A."/>
            <person name="Barry K.W."/>
            <person name="Cichocki N."/>
            <person name="Veneault-Fourrey C."/>
            <person name="LaButti K."/>
            <person name="Lindquist E.A."/>
            <person name="Lipzen A."/>
            <person name="Lundell T."/>
            <person name="Morin E."/>
            <person name="Murat C."/>
            <person name="Riley R."/>
            <person name="Ohm R."/>
            <person name="Sun H."/>
            <person name="Tunlid A."/>
            <person name="Henrissat B."/>
            <person name="Grigoriev I.V."/>
            <person name="Hibbett D.S."/>
            <person name="Martin F."/>
        </authorList>
    </citation>
    <scope>NUCLEOTIDE SEQUENCE [LARGE SCALE GENOMIC DNA]</scope>
    <source>
        <strain evidence="2 3">SS14</strain>
    </source>
</reference>
<evidence type="ECO:0000256" key="1">
    <source>
        <dbReference type="SAM" id="MobiDB-lite"/>
    </source>
</evidence>
<dbReference type="HOGENOM" id="CLU_1200452_0_0_1"/>
<gene>
    <name evidence="2" type="ORF">M422DRAFT_52168</name>
</gene>
<organism evidence="2 3">
    <name type="scientific">Sphaerobolus stellatus (strain SS14)</name>
    <dbReference type="NCBI Taxonomy" id="990650"/>
    <lineage>
        <taxon>Eukaryota</taxon>
        <taxon>Fungi</taxon>
        <taxon>Dikarya</taxon>
        <taxon>Basidiomycota</taxon>
        <taxon>Agaricomycotina</taxon>
        <taxon>Agaricomycetes</taxon>
        <taxon>Phallomycetidae</taxon>
        <taxon>Geastrales</taxon>
        <taxon>Sphaerobolaceae</taxon>
        <taxon>Sphaerobolus</taxon>
    </lineage>
</organism>
<proteinExistence type="predicted"/>
<feature type="compositionally biased region" description="Acidic residues" evidence="1">
    <location>
        <begin position="169"/>
        <end position="188"/>
    </location>
</feature>
<evidence type="ECO:0000313" key="3">
    <source>
        <dbReference type="Proteomes" id="UP000054279"/>
    </source>
</evidence>
<dbReference type="EMBL" id="KN837204">
    <property type="protein sequence ID" value="KIJ34060.1"/>
    <property type="molecule type" value="Genomic_DNA"/>
</dbReference>